<evidence type="ECO:0000256" key="1">
    <source>
        <dbReference type="SAM" id="MobiDB-lite"/>
    </source>
</evidence>
<sequence>MHVDMHHAYRILHKLLAIVKTVVIRFSRQISYLYGTYRVLRRIFGTLASKFVCSSPAYASSTGINERHELERNTNASPQPVVILPSLHYPSESGHSVLDQRSGHIHAESSPPDEVESNHVSVSIESSMRDSTHPILKPMTASDVHRYSKKSQILRTDTDFMISAGQKDFSIPEEVDTGDLIWDCQIHPHGTLYFSSEQITWKDPDMETIMVRTTVFTDTDVRKQSNSDAISSCVRKLLNKAQISGCLEDTITKLTINLSPNAHGELECKYYFVAPDRRVLFWTDDFDAKHLLGEVKGVTSSHINTIFSEVSLAPFDTDELQRALSIIDYLNGEFVHTLSRAGLLTPVKSSTKNIPQATNIYGHMINLDSSPYANVQYDSLAQVSIQIQLTFSPLARARFSNFYGELGASLGTDHTVYADDSSLARRPIVKLFNLVLFGSPSSHVRKIDSVWVDQAVNRPRWKMFMNELTSEWNGLAIYSTVMLAVDISFLAVPTIDQRPAAKIALYISSLWSVASLVVSALLAHSSGQQDNIDRATAFMTRMTRSLHGKENLAVIFSLPYALVIWGMVFFFLALSLVIFLSASITTWCTVGPAWLLVIGFIGWPVWAAKRPPNGQPASFLKIRKKLGIREVRS</sequence>
<keyword evidence="2" id="KW-0472">Membrane</keyword>
<name>A0A1J8R1R2_9AGAM</name>
<proteinExistence type="predicted"/>
<evidence type="ECO:0008006" key="5">
    <source>
        <dbReference type="Google" id="ProtNLM"/>
    </source>
</evidence>
<evidence type="ECO:0000313" key="3">
    <source>
        <dbReference type="EMBL" id="OJA19585.1"/>
    </source>
</evidence>
<dbReference type="AlphaFoldDB" id="A0A1J8R1R2"/>
<feature type="transmembrane region" description="Helical" evidence="2">
    <location>
        <begin position="552"/>
        <end position="578"/>
    </location>
</feature>
<dbReference type="OrthoDB" id="2657661at2759"/>
<gene>
    <name evidence="3" type="ORF">AZE42_05662</name>
</gene>
<feature type="transmembrane region" description="Helical" evidence="2">
    <location>
        <begin position="584"/>
        <end position="606"/>
    </location>
</feature>
<feature type="transmembrane region" description="Helical" evidence="2">
    <location>
        <begin position="503"/>
        <end position="524"/>
    </location>
</feature>
<accession>A0A1J8R1R2</accession>
<evidence type="ECO:0000256" key="2">
    <source>
        <dbReference type="SAM" id="Phobius"/>
    </source>
</evidence>
<keyword evidence="2" id="KW-1133">Transmembrane helix</keyword>
<dbReference type="EMBL" id="LVVM01000987">
    <property type="protein sequence ID" value="OJA19585.1"/>
    <property type="molecule type" value="Genomic_DNA"/>
</dbReference>
<protein>
    <recommendedName>
        <fullName evidence="5">WW domain-containing protein</fullName>
    </recommendedName>
</protein>
<dbReference type="Proteomes" id="UP000183567">
    <property type="component" value="Unassembled WGS sequence"/>
</dbReference>
<keyword evidence="4" id="KW-1185">Reference proteome</keyword>
<feature type="region of interest" description="Disordered" evidence="1">
    <location>
        <begin position="94"/>
        <end position="136"/>
    </location>
</feature>
<evidence type="ECO:0000313" key="4">
    <source>
        <dbReference type="Proteomes" id="UP000183567"/>
    </source>
</evidence>
<keyword evidence="2" id="KW-0812">Transmembrane</keyword>
<organism evidence="3 4">
    <name type="scientific">Rhizopogon vesiculosus</name>
    <dbReference type="NCBI Taxonomy" id="180088"/>
    <lineage>
        <taxon>Eukaryota</taxon>
        <taxon>Fungi</taxon>
        <taxon>Dikarya</taxon>
        <taxon>Basidiomycota</taxon>
        <taxon>Agaricomycotina</taxon>
        <taxon>Agaricomycetes</taxon>
        <taxon>Agaricomycetidae</taxon>
        <taxon>Boletales</taxon>
        <taxon>Suillineae</taxon>
        <taxon>Rhizopogonaceae</taxon>
        <taxon>Rhizopogon</taxon>
    </lineage>
</organism>
<reference evidence="3 4" key="1">
    <citation type="submission" date="2016-03" db="EMBL/GenBank/DDBJ databases">
        <title>Comparative genomics of the ectomycorrhizal sister species Rhizopogon vinicolor and Rhizopogon vesiculosus (Basidiomycota: Boletales) reveals a divergence of the mating type B locus.</title>
        <authorList>
            <person name="Mujic A.B."/>
            <person name="Kuo A."/>
            <person name="Tritt A."/>
            <person name="Lipzen A."/>
            <person name="Chen C."/>
            <person name="Johnson J."/>
            <person name="Sharma A."/>
            <person name="Barry K."/>
            <person name="Grigoriev I.V."/>
            <person name="Spatafora J.W."/>
        </authorList>
    </citation>
    <scope>NUCLEOTIDE SEQUENCE [LARGE SCALE GENOMIC DNA]</scope>
    <source>
        <strain evidence="3 4">AM-OR11-056</strain>
    </source>
</reference>
<comment type="caution">
    <text evidence="3">The sequence shown here is derived from an EMBL/GenBank/DDBJ whole genome shotgun (WGS) entry which is preliminary data.</text>
</comment>